<keyword evidence="1" id="KW-1133">Transmembrane helix</keyword>
<dbReference type="Proteomes" id="UP000054248">
    <property type="component" value="Unassembled WGS sequence"/>
</dbReference>
<evidence type="ECO:0000313" key="3">
    <source>
        <dbReference type="Proteomes" id="UP000054248"/>
    </source>
</evidence>
<dbReference type="AlphaFoldDB" id="A0A0C3PRD5"/>
<keyword evidence="1" id="KW-0812">Transmembrane</keyword>
<evidence type="ECO:0000256" key="1">
    <source>
        <dbReference type="SAM" id="Phobius"/>
    </source>
</evidence>
<reference evidence="3" key="2">
    <citation type="submission" date="2015-01" db="EMBL/GenBank/DDBJ databases">
        <title>Evolutionary Origins and Diversification of the Mycorrhizal Mutualists.</title>
        <authorList>
            <consortium name="DOE Joint Genome Institute"/>
            <consortium name="Mycorrhizal Genomics Consortium"/>
            <person name="Kohler A."/>
            <person name="Kuo A."/>
            <person name="Nagy L.G."/>
            <person name="Floudas D."/>
            <person name="Copeland A."/>
            <person name="Barry K.W."/>
            <person name="Cichocki N."/>
            <person name="Veneault-Fourrey C."/>
            <person name="LaButti K."/>
            <person name="Lindquist E.A."/>
            <person name="Lipzen A."/>
            <person name="Lundell T."/>
            <person name="Morin E."/>
            <person name="Murat C."/>
            <person name="Riley R."/>
            <person name="Ohm R."/>
            <person name="Sun H."/>
            <person name="Tunlid A."/>
            <person name="Henrissat B."/>
            <person name="Grigoriev I.V."/>
            <person name="Hibbett D.S."/>
            <person name="Martin F."/>
        </authorList>
    </citation>
    <scope>NUCLEOTIDE SEQUENCE [LARGE SCALE GENOMIC DNA]</scope>
    <source>
        <strain evidence="3">MUT 4182</strain>
    </source>
</reference>
<organism evidence="2 3">
    <name type="scientific">Tulasnella calospora MUT 4182</name>
    <dbReference type="NCBI Taxonomy" id="1051891"/>
    <lineage>
        <taxon>Eukaryota</taxon>
        <taxon>Fungi</taxon>
        <taxon>Dikarya</taxon>
        <taxon>Basidiomycota</taxon>
        <taxon>Agaricomycotina</taxon>
        <taxon>Agaricomycetes</taxon>
        <taxon>Cantharellales</taxon>
        <taxon>Tulasnellaceae</taxon>
        <taxon>Tulasnella</taxon>
    </lineage>
</organism>
<gene>
    <name evidence="2" type="ORF">M407DRAFT_33153</name>
</gene>
<dbReference type="HOGENOM" id="CLU_135796_0_0_1"/>
<evidence type="ECO:0000313" key="2">
    <source>
        <dbReference type="EMBL" id="KIO17195.1"/>
    </source>
</evidence>
<keyword evidence="3" id="KW-1185">Reference proteome</keyword>
<dbReference type="EMBL" id="KN823417">
    <property type="protein sequence ID" value="KIO17195.1"/>
    <property type="molecule type" value="Genomic_DNA"/>
</dbReference>
<feature type="transmembrane region" description="Helical" evidence="1">
    <location>
        <begin position="48"/>
        <end position="69"/>
    </location>
</feature>
<accession>A0A0C3PRD5</accession>
<protein>
    <submittedName>
        <fullName evidence="2">Uncharacterized protein</fullName>
    </submittedName>
</protein>
<proteinExistence type="predicted"/>
<keyword evidence="1" id="KW-0472">Membrane</keyword>
<name>A0A0C3PRD5_9AGAM</name>
<sequence>MSYVGNSYREVARNHRRRGDPGTENITLVSFVQSRSSLSDGMQMQSRVVFFIDVVLDFVVLCVLCIVVLRRVILRAADWPTNTPTFIFGLHVLGVYTNLVRTTLDWLEAHHIPINSLARTVIGELLANAHGAQGAPHASSSPEQQSNHQTQDLVVPFDLQRPPPAYF</sequence>
<reference evidence="2 3" key="1">
    <citation type="submission" date="2014-04" db="EMBL/GenBank/DDBJ databases">
        <authorList>
            <consortium name="DOE Joint Genome Institute"/>
            <person name="Kuo A."/>
            <person name="Girlanda M."/>
            <person name="Perotto S."/>
            <person name="Kohler A."/>
            <person name="Nagy L.G."/>
            <person name="Floudas D."/>
            <person name="Copeland A."/>
            <person name="Barry K.W."/>
            <person name="Cichocki N."/>
            <person name="Veneault-Fourrey C."/>
            <person name="LaButti K."/>
            <person name="Lindquist E.A."/>
            <person name="Lipzen A."/>
            <person name="Lundell T."/>
            <person name="Morin E."/>
            <person name="Murat C."/>
            <person name="Sun H."/>
            <person name="Tunlid A."/>
            <person name="Henrissat B."/>
            <person name="Grigoriev I.V."/>
            <person name="Hibbett D.S."/>
            <person name="Martin F."/>
            <person name="Nordberg H.P."/>
            <person name="Cantor M.N."/>
            <person name="Hua S.X."/>
        </authorList>
    </citation>
    <scope>NUCLEOTIDE SEQUENCE [LARGE SCALE GENOMIC DNA]</scope>
    <source>
        <strain evidence="2 3">MUT 4182</strain>
    </source>
</reference>